<dbReference type="EMBL" id="SOSA01000379">
    <property type="protein sequence ID" value="THC91849.1"/>
    <property type="molecule type" value="Genomic_DNA"/>
</dbReference>
<keyword evidence="2" id="KW-1133">Transmembrane helix</keyword>
<gene>
    <name evidence="3" type="ORF">EYZ11_008697</name>
</gene>
<dbReference type="Proteomes" id="UP000308092">
    <property type="component" value="Unassembled WGS sequence"/>
</dbReference>
<protein>
    <submittedName>
        <fullName evidence="3">Uncharacterized protein</fullName>
    </submittedName>
</protein>
<reference evidence="3 4" key="1">
    <citation type="submission" date="2019-03" db="EMBL/GenBank/DDBJ databases">
        <title>The genome sequence of a newly discovered highly antifungal drug resistant Aspergillus species, Aspergillus tanneri NIH 1004.</title>
        <authorList>
            <person name="Mounaud S."/>
            <person name="Singh I."/>
            <person name="Joardar V."/>
            <person name="Pakala S."/>
            <person name="Pakala S."/>
            <person name="Venepally P."/>
            <person name="Hoover J."/>
            <person name="Nierman W."/>
            <person name="Chung J."/>
            <person name="Losada L."/>
        </authorList>
    </citation>
    <scope>NUCLEOTIDE SEQUENCE [LARGE SCALE GENOMIC DNA]</scope>
    <source>
        <strain evidence="3 4">NIH1004</strain>
    </source>
</reference>
<feature type="compositionally biased region" description="Basic and acidic residues" evidence="1">
    <location>
        <begin position="88"/>
        <end position="97"/>
    </location>
</feature>
<evidence type="ECO:0000256" key="1">
    <source>
        <dbReference type="SAM" id="MobiDB-lite"/>
    </source>
</evidence>
<dbReference type="STRING" id="1220188.A0A4S3J9U5"/>
<comment type="caution">
    <text evidence="3">The sequence shown here is derived from an EMBL/GenBank/DDBJ whole genome shotgun (WGS) entry which is preliminary data.</text>
</comment>
<evidence type="ECO:0000313" key="3">
    <source>
        <dbReference type="EMBL" id="THC91849.1"/>
    </source>
</evidence>
<accession>A0A4S3J9U5</accession>
<evidence type="ECO:0000256" key="2">
    <source>
        <dbReference type="SAM" id="Phobius"/>
    </source>
</evidence>
<evidence type="ECO:0000313" key="4">
    <source>
        <dbReference type="Proteomes" id="UP000308092"/>
    </source>
</evidence>
<sequence>MRWGQVFRRVTPLALSRFKQHPMLRAIREYEQRHHYHLLNTNFHNINVNINDILYAIFILALTALILFFRQRRQKRLPETAAPPSPKPDVENDADKRDTATITTSATGAEEDKNLHMLGGHMRQEMDAQGGCVRHEMEGVNRGYAAGGYIPVDEKELLKRGGVPELEGNIGAVAELDGGSITPSGNADVKI</sequence>
<feature type="transmembrane region" description="Helical" evidence="2">
    <location>
        <begin position="53"/>
        <end position="69"/>
    </location>
</feature>
<proteinExistence type="predicted"/>
<keyword evidence="4" id="KW-1185">Reference proteome</keyword>
<feature type="region of interest" description="Disordered" evidence="1">
    <location>
        <begin position="77"/>
        <end position="97"/>
    </location>
</feature>
<dbReference type="AlphaFoldDB" id="A0A4S3J9U5"/>
<dbReference type="VEuPathDB" id="FungiDB:EYZ11_008697"/>
<organism evidence="3 4">
    <name type="scientific">Aspergillus tanneri</name>
    <dbReference type="NCBI Taxonomy" id="1220188"/>
    <lineage>
        <taxon>Eukaryota</taxon>
        <taxon>Fungi</taxon>
        <taxon>Dikarya</taxon>
        <taxon>Ascomycota</taxon>
        <taxon>Pezizomycotina</taxon>
        <taxon>Eurotiomycetes</taxon>
        <taxon>Eurotiomycetidae</taxon>
        <taxon>Eurotiales</taxon>
        <taxon>Aspergillaceae</taxon>
        <taxon>Aspergillus</taxon>
        <taxon>Aspergillus subgen. Circumdati</taxon>
    </lineage>
</organism>
<keyword evidence="2" id="KW-0472">Membrane</keyword>
<keyword evidence="2" id="KW-0812">Transmembrane</keyword>
<name>A0A4S3J9U5_9EURO</name>